<dbReference type="Gene3D" id="1.10.238.10">
    <property type="entry name" value="EF-hand"/>
    <property type="match status" value="1"/>
</dbReference>
<dbReference type="CDD" id="cd00051">
    <property type="entry name" value="EFh"/>
    <property type="match status" value="1"/>
</dbReference>
<evidence type="ECO:0000313" key="2">
    <source>
        <dbReference type="EMBL" id="CAB4008438.1"/>
    </source>
</evidence>
<proteinExistence type="predicted"/>
<dbReference type="InterPro" id="IPR042847">
    <property type="entry name" value="EFC12"/>
</dbReference>
<dbReference type="InterPro" id="IPR018247">
    <property type="entry name" value="EF_Hand_1_Ca_BS"/>
</dbReference>
<feature type="compositionally biased region" description="Basic and acidic residues" evidence="1">
    <location>
        <begin position="61"/>
        <end position="78"/>
    </location>
</feature>
<feature type="region of interest" description="Disordered" evidence="1">
    <location>
        <begin position="252"/>
        <end position="285"/>
    </location>
</feature>
<reference evidence="2" key="1">
    <citation type="submission" date="2020-04" db="EMBL/GenBank/DDBJ databases">
        <authorList>
            <person name="Alioto T."/>
            <person name="Alioto T."/>
            <person name="Gomez Garrido J."/>
        </authorList>
    </citation>
    <scope>NUCLEOTIDE SEQUENCE</scope>
    <source>
        <strain evidence="2">A484AB</strain>
    </source>
</reference>
<accession>A0A6S7J662</accession>
<dbReference type="PROSITE" id="PS50222">
    <property type="entry name" value="EF_HAND_2"/>
    <property type="match status" value="1"/>
</dbReference>
<evidence type="ECO:0000256" key="1">
    <source>
        <dbReference type="SAM" id="MobiDB-lite"/>
    </source>
</evidence>
<gene>
    <name evidence="2" type="ORF">PACLA_8A025988</name>
</gene>
<dbReference type="EMBL" id="CACRXK020006125">
    <property type="protein sequence ID" value="CAB4008438.1"/>
    <property type="molecule type" value="Genomic_DNA"/>
</dbReference>
<dbReference type="InterPro" id="IPR011992">
    <property type="entry name" value="EF-hand-dom_pair"/>
</dbReference>
<evidence type="ECO:0000313" key="3">
    <source>
        <dbReference type="Proteomes" id="UP001152795"/>
    </source>
</evidence>
<dbReference type="GO" id="GO:0005509">
    <property type="term" value="F:calcium ion binding"/>
    <property type="evidence" value="ECO:0007669"/>
    <property type="project" value="InterPro"/>
</dbReference>
<comment type="caution">
    <text evidence="2">The sequence shown here is derived from an EMBL/GenBank/DDBJ whole genome shotgun (WGS) entry which is preliminary data.</text>
</comment>
<organism evidence="2 3">
    <name type="scientific">Paramuricea clavata</name>
    <name type="common">Red gorgonian</name>
    <name type="synonym">Violescent sea-whip</name>
    <dbReference type="NCBI Taxonomy" id="317549"/>
    <lineage>
        <taxon>Eukaryota</taxon>
        <taxon>Metazoa</taxon>
        <taxon>Cnidaria</taxon>
        <taxon>Anthozoa</taxon>
        <taxon>Octocorallia</taxon>
        <taxon>Malacalcyonacea</taxon>
        <taxon>Plexauridae</taxon>
        <taxon>Paramuricea</taxon>
    </lineage>
</organism>
<dbReference type="PANTHER" id="PTHR47225">
    <property type="entry name" value="EF-HAND CALCIUM-BINDING DOMAIN-CONTAINING PROTEIN 12"/>
    <property type="match status" value="1"/>
</dbReference>
<dbReference type="SUPFAM" id="SSF47473">
    <property type="entry name" value="EF-hand"/>
    <property type="match status" value="1"/>
</dbReference>
<feature type="region of interest" description="Disordered" evidence="1">
    <location>
        <begin position="306"/>
        <end position="338"/>
    </location>
</feature>
<name>A0A6S7J662_PARCT</name>
<dbReference type="AlphaFoldDB" id="A0A6S7J662"/>
<dbReference type="Proteomes" id="UP001152795">
    <property type="component" value="Unassembled WGS sequence"/>
</dbReference>
<dbReference type="InterPro" id="IPR002048">
    <property type="entry name" value="EF_hand_dom"/>
</dbReference>
<dbReference type="PROSITE" id="PS00018">
    <property type="entry name" value="EF_HAND_1"/>
    <property type="match status" value="1"/>
</dbReference>
<protein>
    <submittedName>
        <fullName evidence="2">EF-hand calcium-binding domain-containing 12-like</fullName>
    </submittedName>
</protein>
<dbReference type="SMART" id="SM00054">
    <property type="entry name" value="EFh"/>
    <property type="match status" value="2"/>
</dbReference>
<dbReference type="Pfam" id="PF13499">
    <property type="entry name" value="EF-hand_7"/>
    <property type="match status" value="1"/>
</dbReference>
<feature type="compositionally biased region" description="Basic residues" evidence="1">
    <location>
        <begin position="318"/>
        <end position="332"/>
    </location>
</feature>
<dbReference type="PANTHER" id="PTHR47225:SF1">
    <property type="entry name" value="EF-HAND CALCIUM-BINDING DOMAIN-CONTAINING PROTEIN 12"/>
    <property type="match status" value="1"/>
</dbReference>
<feature type="region of interest" description="Disordered" evidence="1">
    <location>
        <begin position="57"/>
        <end position="78"/>
    </location>
</feature>
<keyword evidence="3" id="KW-1185">Reference proteome</keyword>
<dbReference type="OrthoDB" id="5972455at2759"/>
<sequence>MMELRLKQLEKTKAYRDAVLGLRDNVIGPRKRVIIAPSMEKTDGRGGDFASLPTVTTQRASGREKQIADSGHSNESERISREFNSYKAWVKERKQLRKDLNQCGMVSDWLQSKPSLTEIEQRVQDSQNKVSTKTSVNKMKNRKKSSDGQAIFSNCDSKYTPVIKQPLPVALATINEYLAKKRLRFYDLFVQADRDKDWKITRDEFKNVMKRTGIPLKDAEIDQFVQALDENNDDVLDYKELAHGRNLFIRNERTKKHSEEDEAGAHPSDSSGKLQDGDGLNTGQIPAQLSSQSLLSLPEVSISSDHIFTAGEQDNEKRLKRQRKREKHRQKTKSSEKIERECCTMGGVTGMLVDTFQRQKQHEYERILELCHLHGVPLSKNLLERVLLHPEDRNFDTCISSLKPPSRYLMSEEDLYRRLIPNNADSGKKRFSKSKRKISFYSYQVYPPAASVTPKIERMNLSSGPANISRKADCWMTYEEYCNLTRHIDSRFDKCWKPSEEDPYWPSYVFDKVRLYLERPRTQVRSENSIFDIVHNRTIH</sequence>